<dbReference type="HOGENOM" id="CLU_028824_3_1_1"/>
<reference evidence="8 9" key="1">
    <citation type="journal article" date="2009" name="Nature">
        <title>Evolution of pathogenicity and sexual reproduction in eight Candida genomes.</title>
        <authorList>
            <person name="Butler G."/>
            <person name="Rasmussen M.D."/>
            <person name="Lin M.F."/>
            <person name="Santos M.A."/>
            <person name="Sakthikumar S."/>
            <person name="Munro C.A."/>
            <person name="Rheinbay E."/>
            <person name="Grabherr M."/>
            <person name="Forche A."/>
            <person name="Reedy J.L."/>
            <person name="Agrafioti I."/>
            <person name="Arnaud M.B."/>
            <person name="Bates S."/>
            <person name="Brown A.J."/>
            <person name="Brunke S."/>
            <person name="Costanzo M.C."/>
            <person name="Fitzpatrick D.A."/>
            <person name="de Groot P.W."/>
            <person name="Harris D."/>
            <person name="Hoyer L.L."/>
            <person name="Hube B."/>
            <person name="Klis F.M."/>
            <person name="Kodira C."/>
            <person name="Lennard N."/>
            <person name="Logue M.E."/>
            <person name="Martin R."/>
            <person name="Neiman A.M."/>
            <person name="Nikolaou E."/>
            <person name="Quail M.A."/>
            <person name="Quinn J."/>
            <person name="Santos M.C."/>
            <person name="Schmitzberger F.F."/>
            <person name="Sherlock G."/>
            <person name="Shah P."/>
            <person name="Silverstein K.A."/>
            <person name="Skrzypek M.S."/>
            <person name="Soll D."/>
            <person name="Staggs R."/>
            <person name="Stansfield I."/>
            <person name="Stumpf M.P."/>
            <person name="Sudbery P.E."/>
            <person name="Srikantha T."/>
            <person name="Zeng Q."/>
            <person name="Berman J."/>
            <person name="Berriman M."/>
            <person name="Heitman J."/>
            <person name="Gow N.A."/>
            <person name="Lorenz M.C."/>
            <person name="Birren B.W."/>
            <person name="Kellis M."/>
            <person name="Cuomo C.A."/>
        </authorList>
    </citation>
    <scope>NUCLEOTIDE SEQUENCE [LARGE SCALE GENOMIC DNA]</scope>
    <source>
        <strain evidence="9">ATCC 11503 / BCRC 21390 / CBS 2605 / JCM 1781 / NBRC 1676 / NRRL YB-4239</strain>
    </source>
</reference>
<accession>A5DY66</accession>
<keyword evidence="4 7" id="KW-1133">Transmembrane helix</keyword>
<comment type="subcellular location">
    <subcellularLocation>
        <location evidence="1">Endomembrane system</location>
        <topology evidence="1">Multi-pass membrane protein</topology>
    </subcellularLocation>
    <subcellularLocation>
        <location evidence="2">Golgi apparatus membrane</location>
    </subcellularLocation>
</comment>
<dbReference type="InterPro" id="IPR003689">
    <property type="entry name" value="ZIP"/>
</dbReference>
<sequence>MTITLLQCLELLAITIAIGIATFGASLLPVKYSSALSQSKLTYLTYFSSGVLLGTSFLIILPEGIEVLADADSETNTTSIGYPMLIGYVLMYIIEKFTSEIIPSAPTESRINEASGDSGHIGFVKDASGYLSVIKSSITLGLVVHGSVDGISLGSAFLNSRSSFRATIVFAIIIHRLPTAISLGAILSKEGWANKVIYMHTSLFALLTPVFAWITVIVVSLLHIDLLYTTAILLLFSAGTFFYVVTHVMNEFDYNSSGDEINEWAEVPGSSSSNSTILNQSDNMNIIFRLLGLLVPVVISFIRE</sequence>
<proteinExistence type="predicted"/>
<evidence type="ECO:0000256" key="3">
    <source>
        <dbReference type="ARBA" id="ARBA00022692"/>
    </source>
</evidence>
<protein>
    <recommendedName>
        <fullName evidence="10">Zinc/iron permease</fullName>
    </recommendedName>
</protein>
<evidence type="ECO:0000256" key="2">
    <source>
        <dbReference type="ARBA" id="ARBA00004394"/>
    </source>
</evidence>
<keyword evidence="3 7" id="KW-0812">Transmembrane</keyword>
<name>A5DY66_LODEL</name>
<dbReference type="Proteomes" id="UP000001996">
    <property type="component" value="Unassembled WGS sequence"/>
</dbReference>
<evidence type="ECO:0008006" key="10">
    <source>
        <dbReference type="Google" id="ProtNLM"/>
    </source>
</evidence>
<dbReference type="GO" id="GO:0000139">
    <property type="term" value="C:Golgi membrane"/>
    <property type="evidence" value="ECO:0007669"/>
    <property type="project" value="UniProtKB-SubCell"/>
</dbReference>
<gene>
    <name evidence="8" type="ORF">LELG_02303</name>
</gene>
<feature type="transmembrane region" description="Helical" evidence="7">
    <location>
        <begin position="199"/>
        <end position="219"/>
    </location>
</feature>
<dbReference type="eggNOG" id="KOG3907">
    <property type="taxonomic scope" value="Eukaryota"/>
</dbReference>
<evidence type="ECO:0000256" key="4">
    <source>
        <dbReference type="ARBA" id="ARBA00022989"/>
    </source>
</evidence>
<keyword evidence="6 7" id="KW-0472">Membrane</keyword>
<dbReference type="GO" id="GO:0006829">
    <property type="term" value="P:zinc ion transport"/>
    <property type="evidence" value="ECO:0007669"/>
    <property type="project" value="InterPro"/>
</dbReference>
<dbReference type="Pfam" id="PF02535">
    <property type="entry name" value="Zip"/>
    <property type="match status" value="2"/>
</dbReference>
<dbReference type="AlphaFoldDB" id="A5DY66"/>
<dbReference type="InterPro" id="IPR045891">
    <property type="entry name" value="ZIP9"/>
</dbReference>
<evidence type="ECO:0000256" key="7">
    <source>
        <dbReference type="SAM" id="Phobius"/>
    </source>
</evidence>
<feature type="transmembrane region" description="Helical" evidence="7">
    <location>
        <begin position="168"/>
        <end position="187"/>
    </location>
</feature>
<dbReference type="InParanoid" id="A5DY66"/>
<dbReference type="PANTHER" id="PTHR16133">
    <property type="entry name" value="SOLUTE CARRIER FAMILY 39 ZINC TRANSPORTER , MEMBER 9-RELATED"/>
    <property type="match status" value="1"/>
</dbReference>
<dbReference type="OMA" id="DDFPSIC"/>
<feature type="transmembrane region" description="Helical" evidence="7">
    <location>
        <begin position="12"/>
        <end position="32"/>
    </location>
</feature>
<keyword evidence="5" id="KW-0333">Golgi apparatus</keyword>
<dbReference type="GO" id="GO:0046873">
    <property type="term" value="F:metal ion transmembrane transporter activity"/>
    <property type="evidence" value="ECO:0007669"/>
    <property type="project" value="InterPro"/>
</dbReference>
<evidence type="ECO:0000256" key="1">
    <source>
        <dbReference type="ARBA" id="ARBA00004127"/>
    </source>
</evidence>
<feature type="transmembrane region" description="Helical" evidence="7">
    <location>
        <begin position="286"/>
        <end position="302"/>
    </location>
</feature>
<dbReference type="PANTHER" id="PTHR16133:SF0">
    <property type="entry name" value="ZINC_IRON REGULATED TRANSPORTER-RELATED PROTEIN 102B, ISOFORM E"/>
    <property type="match status" value="1"/>
</dbReference>
<dbReference type="STRING" id="379508.A5DY66"/>
<evidence type="ECO:0000313" key="8">
    <source>
        <dbReference type="EMBL" id="EDK44124.1"/>
    </source>
</evidence>
<feature type="transmembrane region" description="Helical" evidence="7">
    <location>
        <begin position="44"/>
        <end position="65"/>
    </location>
</feature>
<keyword evidence="9" id="KW-1185">Reference proteome</keyword>
<dbReference type="FunCoup" id="A5DY66">
    <property type="interactions" value="290"/>
</dbReference>
<feature type="transmembrane region" description="Helical" evidence="7">
    <location>
        <begin position="226"/>
        <end position="245"/>
    </location>
</feature>
<dbReference type="VEuPathDB" id="FungiDB:LELG_02303"/>
<dbReference type="EMBL" id="CH981525">
    <property type="protein sequence ID" value="EDK44124.1"/>
    <property type="molecule type" value="Genomic_DNA"/>
</dbReference>
<organism evidence="8 9">
    <name type="scientific">Lodderomyces elongisporus (strain ATCC 11503 / CBS 2605 / JCM 1781 / NBRC 1676 / NRRL YB-4239)</name>
    <name type="common">Yeast</name>
    <name type="synonym">Saccharomyces elongisporus</name>
    <dbReference type="NCBI Taxonomy" id="379508"/>
    <lineage>
        <taxon>Eukaryota</taxon>
        <taxon>Fungi</taxon>
        <taxon>Dikarya</taxon>
        <taxon>Ascomycota</taxon>
        <taxon>Saccharomycotina</taxon>
        <taxon>Pichiomycetes</taxon>
        <taxon>Debaryomycetaceae</taxon>
        <taxon>Candida/Lodderomyces clade</taxon>
        <taxon>Lodderomyces</taxon>
    </lineage>
</organism>
<evidence type="ECO:0000256" key="5">
    <source>
        <dbReference type="ARBA" id="ARBA00023034"/>
    </source>
</evidence>
<dbReference type="OrthoDB" id="19859at2759"/>
<evidence type="ECO:0000313" key="9">
    <source>
        <dbReference type="Proteomes" id="UP000001996"/>
    </source>
</evidence>
<evidence type="ECO:0000256" key="6">
    <source>
        <dbReference type="ARBA" id="ARBA00023136"/>
    </source>
</evidence>
<feature type="transmembrane region" description="Helical" evidence="7">
    <location>
        <begin position="77"/>
        <end position="94"/>
    </location>
</feature>